<dbReference type="InterPro" id="IPR036390">
    <property type="entry name" value="WH_DNA-bd_sf"/>
</dbReference>
<accession>A0A7Z7BLK7</accession>
<evidence type="ECO:0000313" key="6">
    <source>
        <dbReference type="EMBL" id="SDJ53606.1"/>
    </source>
</evidence>
<evidence type="ECO:0000256" key="2">
    <source>
        <dbReference type="ARBA" id="ARBA00023015"/>
    </source>
</evidence>
<dbReference type="SUPFAM" id="SSF53850">
    <property type="entry name" value="Periplasmic binding protein-like II"/>
    <property type="match status" value="1"/>
</dbReference>
<dbReference type="PRINTS" id="PR00039">
    <property type="entry name" value="HTHLYSR"/>
</dbReference>
<dbReference type="InterPro" id="IPR036388">
    <property type="entry name" value="WH-like_DNA-bd_sf"/>
</dbReference>
<dbReference type="GO" id="GO:0000976">
    <property type="term" value="F:transcription cis-regulatory region binding"/>
    <property type="evidence" value="ECO:0007669"/>
    <property type="project" value="TreeGrafter"/>
</dbReference>
<dbReference type="PANTHER" id="PTHR30126:SF40">
    <property type="entry name" value="HTH-TYPE TRANSCRIPTIONAL REGULATOR GLTR"/>
    <property type="match status" value="1"/>
</dbReference>
<feature type="domain" description="HTH lysR-type" evidence="5">
    <location>
        <begin position="7"/>
        <end position="64"/>
    </location>
</feature>
<keyword evidence="7" id="KW-1185">Reference proteome</keyword>
<keyword evidence="3 6" id="KW-0238">DNA-binding</keyword>
<dbReference type="PROSITE" id="PS50931">
    <property type="entry name" value="HTH_LYSR"/>
    <property type="match status" value="1"/>
</dbReference>
<keyword evidence="4" id="KW-0804">Transcription</keyword>
<dbReference type="Proteomes" id="UP000198900">
    <property type="component" value="Unassembled WGS sequence"/>
</dbReference>
<dbReference type="SUPFAM" id="SSF46785">
    <property type="entry name" value="Winged helix' DNA-binding domain"/>
    <property type="match status" value="1"/>
</dbReference>
<dbReference type="FunFam" id="1.10.10.10:FF:000001">
    <property type="entry name" value="LysR family transcriptional regulator"/>
    <property type="match status" value="1"/>
</dbReference>
<dbReference type="InterPro" id="IPR005119">
    <property type="entry name" value="LysR_subst-bd"/>
</dbReference>
<comment type="caution">
    <text evidence="6">The sequence shown here is derived from an EMBL/GenBank/DDBJ whole genome shotgun (WGS) entry which is preliminary data.</text>
</comment>
<dbReference type="Pfam" id="PF00126">
    <property type="entry name" value="HTH_1"/>
    <property type="match status" value="1"/>
</dbReference>
<dbReference type="GO" id="GO:0003700">
    <property type="term" value="F:DNA-binding transcription factor activity"/>
    <property type="evidence" value="ECO:0007669"/>
    <property type="project" value="InterPro"/>
</dbReference>
<gene>
    <name evidence="6" type="ORF">SAMN04487926_1608</name>
</gene>
<dbReference type="Pfam" id="PF03466">
    <property type="entry name" value="LysR_substrate"/>
    <property type="match status" value="1"/>
</dbReference>
<keyword evidence="2" id="KW-0805">Transcription regulation</keyword>
<reference evidence="6" key="1">
    <citation type="submission" date="2016-10" db="EMBL/GenBank/DDBJ databases">
        <authorList>
            <person name="Varghese N."/>
            <person name="Submissions S."/>
        </authorList>
    </citation>
    <scope>NUCLEOTIDE SEQUENCE [LARGE SCALE GENOMIC DNA]</scope>
    <source>
        <strain evidence="6">YR281</strain>
    </source>
</reference>
<dbReference type="AlphaFoldDB" id="A0A7Z7BLK7"/>
<organism evidence="6 7">
    <name type="scientific">Paraburkholderia steynii</name>
    <dbReference type="NCBI Taxonomy" id="1245441"/>
    <lineage>
        <taxon>Bacteria</taxon>
        <taxon>Pseudomonadati</taxon>
        <taxon>Pseudomonadota</taxon>
        <taxon>Betaproteobacteria</taxon>
        <taxon>Burkholderiales</taxon>
        <taxon>Burkholderiaceae</taxon>
        <taxon>Paraburkholderia</taxon>
    </lineage>
</organism>
<proteinExistence type="inferred from homology"/>
<dbReference type="PANTHER" id="PTHR30126">
    <property type="entry name" value="HTH-TYPE TRANSCRIPTIONAL REGULATOR"/>
    <property type="match status" value="1"/>
</dbReference>
<dbReference type="InterPro" id="IPR000847">
    <property type="entry name" value="LysR_HTH_N"/>
</dbReference>
<evidence type="ECO:0000259" key="5">
    <source>
        <dbReference type="PROSITE" id="PS50931"/>
    </source>
</evidence>
<dbReference type="Gene3D" id="1.10.10.10">
    <property type="entry name" value="Winged helix-like DNA-binding domain superfamily/Winged helix DNA-binding domain"/>
    <property type="match status" value="1"/>
</dbReference>
<evidence type="ECO:0000313" key="7">
    <source>
        <dbReference type="Proteomes" id="UP000198900"/>
    </source>
</evidence>
<name>A0A7Z7BLK7_9BURK</name>
<dbReference type="CDD" id="cd05466">
    <property type="entry name" value="PBP2_LTTR_substrate"/>
    <property type="match status" value="1"/>
</dbReference>
<evidence type="ECO:0000256" key="3">
    <source>
        <dbReference type="ARBA" id="ARBA00023125"/>
    </source>
</evidence>
<comment type="similarity">
    <text evidence="1">Belongs to the LysR transcriptional regulatory family.</text>
</comment>
<dbReference type="RefSeq" id="WP_091790552.1">
    <property type="nucleotide sequence ID" value="NZ_FNDI01000060.1"/>
</dbReference>
<dbReference type="EMBL" id="FNDI01000060">
    <property type="protein sequence ID" value="SDJ53606.1"/>
    <property type="molecule type" value="Genomic_DNA"/>
</dbReference>
<evidence type="ECO:0000256" key="4">
    <source>
        <dbReference type="ARBA" id="ARBA00023163"/>
    </source>
</evidence>
<evidence type="ECO:0000256" key="1">
    <source>
        <dbReference type="ARBA" id="ARBA00009437"/>
    </source>
</evidence>
<sequence length="320" mass="35966">MHLNDRLDWNLLRTFLAIARERSVSRAAERLHISQPAVSQALRRLEQQLGSQLIARRGPRIEVTQSGSDVMRIAEEVYGTISRLSVNELEGNEDVSGLVRVRMVSGIDFPAYDAFLAQFHRRYRGIEFESQEMSSSEVVNCLQQKTATLGLTPRRSLPKSINSRIFLPQRYALFCGPHHPLFGRVDLDIGEFSTERIVTFSSDKVGDHMSALTFFRDERGLTGRVIGSSSSVWEVKRLIAAGLGIGFLPEHVVQAELAEGRLQRLPPQEGVADIDICMLWATDQKRSLAEKVFLDAFHAFLDSQGRKEPKHLLIDDLAIG</sequence>
<protein>
    <submittedName>
        <fullName evidence="6">DNA-binding transcriptional regulator, LysR family</fullName>
    </submittedName>
</protein>
<dbReference type="Gene3D" id="3.40.190.290">
    <property type="match status" value="1"/>
</dbReference>